<dbReference type="AlphaFoldDB" id="A0A3M3ZNL8"/>
<dbReference type="PANTHER" id="PTHR11803">
    <property type="entry name" value="2-IMINOBUTANOATE/2-IMINOPROPANOATE DEAMINASE RIDA"/>
    <property type="match status" value="1"/>
</dbReference>
<dbReference type="Gene3D" id="3.30.1330.40">
    <property type="entry name" value="RutC-like"/>
    <property type="match status" value="1"/>
</dbReference>
<dbReference type="SUPFAM" id="SSF55298">
    <property type="entry name" value="YjgF-like"/>
    <property type="match status" value="1"/>
</dbReference>
<dbReference type="PANTHER" id="PTHR11803:SF39">
    <property type="entry name" value="2-IMINOBUTANOATE_2-IMINOPROPANOATE DEAMINASE"/>
    <property type="match status" value="1"/>
</dbReference>
<dbReference type="InterPro" id="IPR006175">
    <property type="entry name" value="YjgF/YER057c/UK114"/>
</dbReference>
<dbReference type="InterPro" id="IPR035959">
    <property type="entry name" value="RutC-like_sf"/>
</dbReference>
<dbReference type="GO" id="GO:0019239">
    <property type="term" value="F:deaminase activity"/>
    <property type="evidence" value="ECO:0007669"/>
    <property type="project" value="TreeGrafter"/>
</dbReference>
<protein>
    <submittedName>
        <fullName evidence="2">Uncharacterized protein</fullName>
    </submittedName>
</protein>
<name>A0A3M3ZNL8_9PSED</name>
<comment type="caution">
    <text evidence="2">The sequence shown here is derived from an EMBL/GenBank/DDBJ whole genome shotgun (WGS) entry which is preliminary data.</text>
</comment>
<sequence>MEPSTNRKSVIVTDDAPSALGSYSQGIVSVDKSRLYTSGQIGLDPKTLKLVDGVEAQIRQTFSNIAGICEAAGASLESISKLTVFLVSRDDWSLVNQVMDELFTKPFPARTAVGVVWLPLGAIVEVEAVVDLSGIGN</sequence>
<dbReference type="GO" id="GO:0005829">
    <property type="term" value="C:cytosol"/>
    <property type="evidence" value="ECO:0007669"/>
    <property type="project" value="TreeGrafter"/>
</dbReference>
<dbReference type="Proteomes" id="UP000279372">
    <property type="component" value="Unassembled WGS sequence"/>
</dbReference>
<evidence type="ECO:0000313" key="3">
    <source>
        <dbReference type="Proteomes" id="UP000279372"/>
    </source>
</evidence>
<dbReference type="InterPro" id="IPR006056">
    <property type="entry name" value="RidA"/>
</dbReference>
<evidence type="ECO:0000256" key="1">
    <source>
        <dbReference type="ARBA" id="ARBA00010552"/>
    </source>
</evidence>
<dbReference type="EMBL" id="RBQB01000053">
    <property type="protein sequence ID" value="RMO95765.1"/>
    <property type="molecule type" value="Genomic_DNA"/>
</dbReference>
<dbReference type="NCBIfam" id="TIGR00004">
    <property type="entry name" value="Rid family detoxifying hydrolase"/>
    <property type="match status" value="1"/>
</dbReference>
<proteinExistence type="inferred from homology"/>
<dbReference type="Pfam" id="PF01042">
    <property type="entry name" value="Ribonuc_L-PSP"/>
    <property type="match status" value="1"/>
</dbReference>
<accession>A0A3M3ZNL8</accession>
<reference evidence="2 3" key="1">
    <citation type="submission" date="2018-08" db="EMBL/GenBank/DDBJ databases">
        <title>Recombination of ecologically and evolutionarily significant loci maintains genetic cohesion in the Pseudomonas syringae species complex.</title>
        <authorList>
            <person name="Dillon M."/>
            <person name="Thakur S."/>
            <person name="Almeida R.N.D."/>
            <person name="Weir B.S."/>
            <person name="Guttman D.S."/>
        </authorList>
    </citation>
    <scope>NUCLEOTIDE SEQUENCE [LARGE SCALE GENOMIC DNA]</scope>
    <source>
        <strain evidence="2 3">ICMP 8902</strain>
    </source>
</reference>
<evidence type="ECO:0000313" key="2">
    <source>
        <dbReference type="EMBL" id="RMO95765.1"/>
    </source>
</evidence>
<organism evidence="2 3">
    <name type="scientific">Pseudomonas syringae pv. philadelphi</name>
    <dbReference type="NCBI Taxonomy" id="251706"/>
    <lineage>
        <taxon>Bacteria</taxon>
        <taxon>Pseudomonadati</taxon>
        <taxon>Pseudomonadota</taxon>
        <taxon>Gammaproteobacteria</taxon>
        <taxon>Pseudomonadales</taxon>
        <taxon>Pseudomonadaceae</taxon>
        <taxon>Pseudomonas</taxon>
    </lineage>
</organism>
<dbReference type="FunFam" id="3.30.1330.40:FF:000001">
    <property type="entry name" value="L-PSP family endoribonuclease"/>
    <property type="match status" value="1"/>
</dbReference>
<comment type="similarity">
    <text evidence="1">Belongs to the RutC family.</text>
</comment>
<dbReference type="RefSeq" id="WP_122221297.1">
    <property type="nucleotide sequence ID" value="NZ_RBQB01000053.1"/>
</dbReference>
<gene>
    <name evidence="2" type="ORF">ALQ33_01896</name>
</gene>
<dbReference type="CDD" id="cd00448">
    <property type="entry name" value="YjgF_YER057c_UK114_family"/>
    <property type="match status" value="1"/>
</dbReference>